<gene>
    <name evidence="1" type="ORF">SAMN06297382_1747</name>
</gene>
<reference evidence="1 2" key="1">
    <citation type="submission" date="2017-07" db="EMBL/GenBank/DDBJ databases">
        <authorList>
            <person name="Sun Z.S."/>
            <person name="Albrecht U."/>
            <person name="Echele G."/>
            <person name="Lee C.C."/>
        </authorList>
    </citation>
    <scope>NUCLEOTIDE SEQUENCE [LARGE SCALE GENOMIC DNA]</scope>
    <source>
        <strain evidence="1 2">CGMCC 1.12710</strain>
    </source>
</reference>
<keyword evidence="2" id="KW-1185">Reference proteome</keyword>
<evidence type="ECO:0000313" key="2">
    <source>
        <dbReference type="Proteomes" id="UP000198346"/>
    </source>
</evidence>
<dbReference type="Proteomes" id="UP000198346">
    <property type="component" value="Unassembled WGS sequence"/>
</dbReference>
<dbReference type="EMBL" id="FZQA01000003">
    <property type="protein sequence ID" value="SNT73348.1"/>
    <property type="molecule type" value="Genomic_DNA"/>
</dbReference>
<name>A0A239PTA5_9PROT</name>
<evidence type="ECO:0008006" key="3">
    <source>
        <dbReference type="Google" id="ProtNLM"/>
    </source>
</evidence>
<dbReference type="AlphaFoldDB" id="A0A239PTA5"/>
<accession>A0A239PTA5</accession>
<dbReference type="RefSeq" id="WP_200815294.1">
    <property type="nucleotide sequence ID" value="NZ_FZQA01000003.1"/>
</dbReference>
<proteinExistence type="predicted"/>
<sequence length="150" mass="17061">MSDMREYKPLRLLAADEEDLKVFSACLQDAVGKIGDFAWLPKERRFAFVMNRFVWECCVDRETGQYARVRAGAHFDDVMSVKRHNLRADLKDAVVELLAIRYEPGEDGMGTIILDFAGGGAIRLEVESVNGHLMDMSEPWRTRTKPAHDV</sequence>
<dbReference type="InterPro" id="IPR021335">
    <property type="entry name" value="DUF2948"/>
</dbReference>
<protein>
    <recommendedName>
        <fullName evidence="3">DUF2948 domain-containing protein</fullName>
    </recommendedName>
</protein>
<evidence type="ECO:0000313" key="1">
    <source>
        <dbReference type="EMBL" id="SNT73348.1"/>
    </source>
</evidence>
<organism evidence="1 2">
    <name type="scientific">Amphiplicatus metriothermophilus</name>
    <dbReference type="NCBI Taxonomy" id="1519374"/>
    <lineage>
        <taxon>Bacteria</taxon>
        <taxon>Pseudomonadati</taxon>
        <taxon>Pseudomonadota</taxon>
        <taxon>Alphaproteobacteria</taxon>
        <taxon>Parvularculales</taxon>
        <taxon>Parvularculaceae</taxon>
        <taxon>Amphiplicatus</taxon>
    </lineage>
</organism>
<dbReference type="Pfam" id="PF11164">
    <property type="entry name" value="DUF2948"/>
    <property type="match status" value="1"/>
</dbReference>